<evidence type="ECO:0000256" key="1">
    <source>
        <dbReference type="SAM" id="Coils"/>
    </source>
</evidence>
<dbReference type="EMBL" id="JARKIF010000006">
    <property type="protein sequence ID" value="KAJ7637115.1"/>
    <property type="molecule type" value="Genomic_DNA"/>
</dbReference>
<comment type="caution">
    <text evidence="4">The sequence shown here is derived from an EMBL/GenBank/DDBJ whole genome shotgun (WGS) entry which is preliminary data.</text>
</comment>
<feature type="coiled-coil region" evidence="1">
    <location>
        <begin position="482"/>
        <end position="509"/>
    </location>
</feature>
<feature type="region of interest" description="Disordered" evidence="2">
    <location>
        <begin position="84"/>
        <end position="123"/>
    </location>
</feature>
<protein>
    <recommendedName>
        <fullName evidence="3">BZIP domain-containing protein</fullName>
    </recommendedName>
</protein>
<dbReference type="GO" id="GO:0003700">
    <property type="term" value="F:DNA-binding transcription factor activity"/>
    <property type="evidence" value="ECO:0007669"/>
    <property type="project" value="InterPro"/>
</dbReference>
<feature type="compositionally biased region" description="Pro residues" evidence="2">
    <location>
        <begin position="145"/>
        <end position="162"/>
    </location>
</feature>
<dbReference type="InterPro" id="IPR004827">
    <property type="entry name" value="bZIP"/>
</dbReference>
<proteinExistence type="predicted"/>
<feature type="compositionally biased region" description="Pro residues" evidence="2">
    <location>
        <begin position="378"/>
        <end position="387"/>
    </location>
</feature>
<feature type="region of interest" description="Disordered" evidence="2">
    <location>
        <begin position="368"/>
        <end position="404"/>
    </location>
</feature>
<organism evidence="4 5">
    <name type="scientific">Roridomyces roridus</name>
    <dbReference type="NCBI Taxonomy" id="1738132"/>
    <lineage>
        <taxon>Eukaryota</taxon>
        <taxon>Fungi</taxon>
        <taxon>Dikarya</taxon>
        <taxon>Basidiomycota</taxon>
        <taxon>Agaricomycotina</taxon>
        <taxon>Agaricomycetes</taxon>
        <taxon>Agaricomycetidae</taxon>
        <taxon>Agaricales</taxon>
        <taxon>Marasmiineae</taxon>
        <taxon>Mycenaceae</taxon>
        <taxon>Roridomyces</taxon>
    </lineage>
</organism>
<feature type="region of interest" description="Disordered" evidence="2">
    <location>
        <begin position="139"/>
        <end position="163"/>
    </location>
</feature>
<dbReference type="AlphaFoldDB" id="A0AAD7C2H0"/>
<evidence type="ECO:0000256" key="2">
    <source>
        <dbReference type="SAM" id="MobiDB-lite"/>
    </source>
</evidence>
<dbReference type="Proteomes" id="UP001221142">
    <property type="component" value="Unassembled WGS sequence"/>
</dbReference>
<dbReference type="Gene3D" id="3.30.160.60">
    <property type="entry name" value="Classic Zinc Finger"/>
    <property type="match status" value="1"/>
</dbReference>
<accession>A0AAD7C2H0</accession>
<dbReference type="SMART" id="SM00338">
    <property type="entry name" value="BRLZ"/>
    <property type="match status" value="1"/>
</dbReference>
<dbReference type="CDD" id="cd12193">
    <property type="entry name" value="bZIP_GCN4"/>
    <property type="match status" value="1"/>
</dbReference>
<feature type="domain" description="BZIP" evidence="3">
    <location>
        <begin position="470"/>
        <end position="484"/>
    </location>
</feature>
<gene>
    <name evidence="4" type="ORF">FB45DRAFT_908286</name>
</gene>
<dbReference type="InterPro" id="IPR046347">
    <property type="entry name" value="bZIP_sf"/>
</dbReference>
<evidence type="ECO:0000259" key="3">
    <source>
        <dbReference type="PROSITE" id="PS00036"/>
    </source>
</evidence>
<dbReference type="SUPFAM" id="SSF57959">
    <property type="entry name" value="Leucine zipper domain"/>
    <property type="match status" value="1"/>
</dbReference>
<evidence type="ECO:0000313" key="5">
    <source>
        <dbReference type="Proteomes" id="UP001221142"/>
    </source>
</evidence>
<keyword evidence="1" id="KW-0175">Coiled coil</keyword>
<reference evidence="4" key="1">
    <citation type="submission" date="2023-03" db="EMBL/GenBank/DDBJ databases">
        <title>Massive genome expansion in bonnet fungi (Mycena s.s.) driven by repeated elements and novel gene families across ecological guilds.</title>
        <authorList>
            <consortium name="Lawrence Berkeley National Laboratory"/>
            <person name="Harder C.B."/>
            <person name="Miyauchi S."/>
            <person name="Viragh M."/>
            <person name="Kuo A."/>
            <person name="Thoen E."/>
            <person name="Andreopoulos B."/>
            <person name="Lu D."/>
            <person name="Skrede I."/>
            <person name="Drula E."/>
            <person name="Henrissat B."/>
            <person name="Morin E."/>
            <person name="Kohler A."/>
            <person name="Barry K."/>
            <person name="LaButti K."/>
            <person name="Morin E."/>
            <person name="Salamov A."/>
            <person name="Lipzen A."/>
            <person name="Mereny Z."/>
            <person name="Hegedus B."/>
            <person name="Baldrian P."/>
            <person name="Stursova M."/>
            <person name="Weitz H."/>
            <person name="Taylor A."/>
            <person name="Grigoriev I.V."/>
            <person name="Nagy L.G."/>
            <person name="Martin F."/>
            <person name="Kauserud H."/>
        </authorList>
    </citation>
    <scope>NUCLEOTIDE SEQUENCE</scope>
    <source>
        <strain evidence="4">9284</strain>
    </source>
</reference>
<evidence type="ECO:0000313" key="4">
    <source>
        <dbReference type="EMBL" id="KAJ7637115.1"/>
    </source>
</evidence>
<name>A0AAD7C2H0_9AGAR</name>
<keyword evidence="5" id="KW-1185">Reference proteome</keyword>
<sequence>MDIPSLAQGHWHTSPMLSSTAVFDDADDDVFDQPQLTSDCRRPRPHLLIVPPPTIFPSNTTQPVAISVPADNTLATKCQDVRSLNPSASFRPPSPAPRFNGFPISPLESPLSSPDLNTDTTRPRTSFQIFSSTQDLAAHHGIPQTLPPPPRPVAAPRKPSPAPTDFNSMLSNYLAMRAHHSDTPATASAAVDPSALESHDIESTMRALDNFMGIPQPLSRRHPSSNPMLAASPEFRSLGDSFDEASPLIDEDALFNYDSACGGDESPLFDSPFLTSPFEESVGDFTSPIDTPFSEFLGTPAIGMLGDDFGTGPLITGGAEHGWDAPLFGDAGLTPDSPAPSALPKLPNTANMWEISPDTPALDSIEPAATTSTKTGPVIPPPPPPAPLASLRRRSGGSTGTRKNITANSLIPLDAPTQKRTYLTPSATSRKAVPAVFAKKRAHSVAFGDDEDDLGQLSPTASEQETIEYKRRQNTIAARKSRKRKLAHQQELEDSVVKLEQEVTMWRERAMMGQEMLRGHGIMFSFDGTQP</sequence>
<feature type="compositionally biased region" description="Low complexity" evidence="2">
    <location>
        <begin position="86"/>
        <end position="116"/>
    </location>
</feature>
<dbReference type="Pfam" id="PF07716">
    <property type="entry name" value="bZIP_2"/>
    <property type="match status" value="1"/>
</dbReference>
<dbReference type="PROSITE" id="PS00036">
    <property type="entry name" value="BZIP_BASIC"/>
    <property type="match status" value="1"/>
</dbReference>